<evidence type="ECO:0000256" key="6">
    <source>
        <dbReference type="ARBA" id="ARBA00013278"/>
    </source>
</evidence>
<evidence type="ECO:0000313" key="20">
    <source>
        <dbReference type="Proteomes" id="UP001366060"/>
    </source>
</evidence>
<evidence type="ECO:0000256" key="16">
    <source>
        <dbReference type="ARBA" id="ARBA00023136"/>
    </source>
</evidence>
<keyword evidence="10 18" id="KW-0479">Metal-binding</keyword>
<name>A0ABU9H6X8_9GAMM</name>
<dbReference type="InterPro" id="IPR036541">
    <property type="entry name" value="PLipase_A1_sf"/>
</dbReference>
<dbReference type="EC" id="3.1.1.32" evidence="5 18"/>
<dbReference type="PANTHER" id="PTHR40457:SF1">
    <property type="entry name" value="PHOSPHOLIPASE A1"/>
    <property type="match status" value="1"/>
</dbReference>
<evidence type="ECO:0000313" key="19">
    <source>
        <dbReference type="EMBL" id="MEL0657566.1"/>
    </source>
</evidence>
<keyword evidence="9" id="KW-0812">Transmembrane</keyword>
<keyword evidence="13 18" id="KW-0106">Calcium</keyword>
<evidence type="ECO:0000256" key="15">
    <source>
        <dbReference type="ARBA" id="ARBA00023098"/>
    </source>
</evidence>
<keyword evidence="11" id="KW-0732">Signal</keyword>
<comment type="catalytic activity">
    <reaction evidence="2 18">
        <text>a 1,2-diacyl-sn-glycero-3-phosphocholine + H2O = a 1-acyl-sn-glycero-3-phosphocholine + a fatty acid + H(+)</text>
        <dbReference type="Rhea" id="RHEA:15801"/>
        <dbReference type="ChEBI" id="CHEBI:15377"/>
        <dbReference type="ChEBI" id="CHEBI:15378"/>
        <dbReference type="ChEBI" id="CHEBI:28868"/>
        <dbReference type="ChEBI" id="CHEBI:57643"/>
        <dbReference type="ChEBI" id="CHEBI:58168"/>
        <dbReference type="EC" id="3.1.1.4"/>
    </reaction>
</comment>
<reference evidence="19 20" key="1">
    <citation type="submission" date="2024-02" db="EMBL/GenBank/DDBJ databases">
        <title>Bacteria isolated from the canopy kelp, Nereocystis luetkeana.</title>
        <authorList>
            <person name="Pfister C.A."/>
            <person name="Younker I.T."/>
            <person name="Light S.H."/>
        </authorList>
    </citation>
    <scope>NUCLEOTIDE SEQUENCE [LARGE SCALE GENOMIC DNA]</scope>
    <source>
        <strain evidence="19 20">TI.2.07</strain>
    </source>
</reference>
<organism evidence="19 20">
    <name type="scientific">Psychromonas arctica</name>
    <dbReference type="NCBI Taxonomy" id="168275"/>
    <lineage>
        <taxon>Bacteria</taxon>
        <taxon>Pseudomonadati</taxon>
        <taxon>Pseudomonadota</taxon>
        <taxon>Gammaproteobacteria</taxon>
        <taxon>Alteromonadales</taxon>
        <taxon>Psychromonadaceae</taxon>
        <taxon>Psychromonas</taxon>
    </lineage>
</organism>
<keyword evidence="12 18" id="KW-0378">Hydrolase</keyword>
<keyword evidence="16" id="KW-0472">Membrane</keyword>
<dbReference type="Gene3D" id="2.40.230.10">
    <property type="entry name" value="Phospholipase A1"/>
    <property type="match status" value="1"/>
</dbReference>
<dbReference type="InterPro" id="IPR003187">
    <property type="entry name" value="PLipase_A1"/>
</dbReference>
<evidence type="ECO:0000256" key="7">
    <source>
        <dbReference type="ARBA" id="ARBA00021726"/>
    </source>
</evidence>
<dbReference type="SUPFAM" id="SSF56931">
    <property type="entry name" value="Outer membrane phospholipase A (OMPLA)"/>
    <property type="match status" value="1"/>
</dbReference>
<evidence type="ECO:0000256" key="11">
    <source>
        <dbReference type="ARBA" id="ARBA00022729"/>
    </source>
</evidence>
<comment type="catalytic activity">
    <reaction evidence="1 18">
        <text>a 1,2-diacyl-sn-glycero-3-phosphocholine + H2O = a 2-acyl-sn-glycero-3-phosphocholine + a fatty acid + H(+)</text>
        <dbReference type="Rhea" id="RHEA:18689"/>
        <dbReference type="ChEBI" id="CHEBI:15377"/>
        <dbReference type="ChEBI" id="CHEBI:15378"/>
        <dbReference type="ChEBI" id="CHEBI:28868"/>
        <dbReference type="ChEBI" id="CHEBI:57643"/>
        <dbReference type="ChEBI" id="CHEBI:57875"/>
        <dbReference type="EC" id="3.1.1.32"/>
    </reaction>
</comment>
<dbReference type="EC" id="3.1.1.4" evidence="6 18"/>
<evidence type="ECO:0000256" key="17">
    <source>
        <dbReference type="ARBA" id="ARBA00023237"/>
    </source>
</evidence>
<protein>
    <recommendedName>
        <fullName evidence="7 18">Phospholipase A1</fullName>
        <ecNumber evidence="5 18">3.1.1.32</ecNumber>
        <ecNumber evidence="6 18">3.1.1.4</ecNumber>
    </recommendedName>
    <alternativeName>
        <fullName evidence="18">Phosphatidylcholine 1-acylhydrolase</fullName>
    </alternativeName>
</protein>
<dbReference type="PRINTS" id="PR01486">
    <property type="entry name" value="PHPHLIPASEA1"/>
</dbReference>
<sequence>MRFIFFILIVFSSTVFSETINDEPVINTSEDTSAIDERIEDEVRSARYNFSIIPHKPNYLLPFYFNEKLQENDSTSQRLEVKFQISFKVPLFHQIGSLPISGYVAYTQLSYWQAYNTEYSSPFRETNYEPEAFLVWDVSQELGLGWRFKAGTFGFTHQSNGKTEPTSRSWNRLNGSLIFDNDNLVIAVNPWYRFEDSDDDNPDLLDYYGHGQIITAYKYNEHVFSMTSRNNIESNFSQGSIEASWSFPLYGQVKGYVQVFSGYGNSLVEYNEYTNAVGLGISIADFL</sequence>
<gene>
    <name evidence="19" type="ORF">V6255_00315</name>
</gene>
<dbReference type="Proteomes" id="UP001366060">
    <property type="component" value="Unassembled WGS sequence"/>
</dbReference>
<proteinExistence type="inferred from homology"/>
<evidence type="ECO:0000256" key="8">
    <source>
        <dbReference type="ARBA" id="ARBA00022452"/>
    </source>
</evidence>
<evidence type="ECO:0000256" key="13">
    <source>
        <dbReference type="ARBA" id="ARBA00022837"/>
    </source>
</evidence>
<comment type="cofactor">
    <cofactor evidence="18">
        <name>Ca(2+)</name>
        <dbReference type="ChEBI" id="CHEBI:29108"/>
    </cofactor>
    <text evidence="18">Binds 1 Ca(2+) ion per monomer. In the dimeric form the Ca(2+) is bound by different amino acids with binding of each Ca(2+) shared with ligands coming from each monomer. The Ca(2+) ion may have a role in catalysis.</text>
</comment>
<keyword evidence="8" id="KW-1134">Transmembrane beta strand</keyword>
<comment type="subunit">
    <text evidence="4 18">Homodimer; dimerization is reversible, and the dimeric form is the active one.</text>
</comment>
<comment type="similarity">
    <text evidence="3 18">Belongs to the phospholipase A1 family.</text>
</comment>
<evidence type="ECO:0000256" key="2">
    <source>
        <dbReference type="ARBA" id="ARBA00001604"/>
    </source>
</evidence>
<evidence type="ECO:0000256" key="1">
    <source>
        <dbReference type="ARBA" id="ARBA00000111"/>
    </source>
</evidence>
<keyword evidence="14 18" id="KW-0442">Lipid degradation</keyword>
<evidence type="ECO:0000256" key="4">
    <source>
        <dbReference type="ARBA" id="ARBA00011702"/>
    </source>
</evidence>
<keyword evidence="15 18" id="KW-0443">Lipid metabolism</keyword>
<evidence type="ECO:0000256" key="18">
    <source>
        <dbReference type="RuleBase" id="RU366027"/>
    </source>
</evidence>
<keyword evidence="17 18" id="KW-0998">Cell outer membrane</keyword>
<dbReference type="Pfam" id="PF02253">
    <property type="entry name" value="PLA1"/>
    <property type="match status" value="1"/>
</dbReference>
<accession>A0ABU9H6X8</accession>
<evidence type="ECO:0000256" key="5">
    <source>
        <dbReference type="ARBA" id="ARBA00013179"/>
    </source>
</evidence>
<evidence type="ECO:0000256" key="9">
    <source>
        <dbReference type="ARBA" id="ARBA00022692"/>
    </source>
</evidence>
<keyword evidence="20" id="KW-1185">Reference proteome</keyword>
<comment type="subcellular location">
    <subcellularLocation>
        <location evidence="18">Cell outer membrane</location>
        <topology evidence="18">Multi-pass membrane protein</topology>
    </subcellularLocation>
    <text evidence="18">One of the very few enzymes located there.</text>
</comment>
<evidence type="ECO:0000256" key="14">
    <source>
        <dbReference type="ARBA" id="ARBA00022963"/>
    </source>
</evidence>
<comment type="caution">
    <text evidence="19">The sequence shown here is derived from an EMBL/GenBank/DDBJ whole genome shotgun (WGS) entry which is preliminary data.</text>
</comment>
<dbReference type="RefSeq" id="WP_341626345.1">
    <property type="nucleotide sequence ID" value="NZ_JBAKBA010000001.1"/>
</dbReference>
<evidence type="ECO:0000256" key="3">
    <source>
        <dbReference type="ARBA" id="ARBA00010525"/>
    </source>
</evidence>
<evidence type="ECO:0000256" key="12">
    <source>
        <dbReference type="ARBA" id="ARBA00022801"/>
    </source>
</evidence>
<comment type="function">
    <text evidence="18">Hydrolysis of phosphatidylcholine with phospholipase A2 (EC 3.1.1.4) and phospholipase A1 (EC 3.1.1.32) activities.</text>
</comment>
<dbReference type="PANTHER" id="PTHR40457">
    <property type="entry name" value="PHOSPHOLIPASE A1"/>
    <property type="match status" value="1"/>
</dbReference>
<evidence type="ECO:0000256" key="10">
    <source>
        <dbReference type="ARBA" id="ARBA00022723"/>
    </source>
</evidence>
<dbReference type="EMBL" id="JBAKBA010000001">
    <property type="protein sequence ID" value="MEL0657566.1"/>
    <property type="molecule type" value="Genomic_DNA"/>
</dbReference>